<sequence length="86" mass="9455">MVKQGEAPYRTNDPFQSIYAVRAGSFKTVLMHRDGCEQVTGFHFAGDSLGLDGVCSSRHSCDAIAMEASNAWIIPFNLPEAMCREI</sequence>
<dbReference type="CDD" id="cd00038">
    <property type="entry name" value="CAP_ED"/>
    <property type="match status" value="1"/>
</dbReference>
<dbReference type="Proteomes" id="UP000199706">
    <property type="component" value="Unassembled WGS sequence"/>
</dbReference>
<dbReference type="EMBL" id="FNCJ01000039">
    <property type="protein sequence ID" value="SDI86385.1"/>
    <property type="molecule type" value="Genomic_DNA"/>
</dbReference>
<feature type="domain" description="Cyclic nucleotide-binding" evidence="1">
    <location>
        <begin position="2"/>
        <end position="76"/>
    </location>
</feature>
<proteinExistence type="predicted"/>
<organism evidence="2 3">
    <name type="scientific">Paraburkholderia phenazinium</name>
    <dbReference type="NCBI Taxonomy" id="60549"/>
    <lineage>
        <taxon>Bacteria</taxon>
        <taxon>Pseudomonadati</taxon>
        <taxon>Pseudomonadota</taxon>
        <taxon>Betaproteobacteria</taxon>
        <taxon>Burkholderiales</taxon>
        <taxon>Burkholderiaceae</taxon>
        <taxon>Paraburkholderia</taxon>
    </lineage>
</organism>
<dbReference type="Pfam" id="PF00027">
    <property type="entry name" value="cNMP_binding"/>
    <property type="match status" value="1"/>
</dbReference>
<gene>
    <name evidence="2" type="ORF">SAMN05216466_13916</name>
</gene>
<evidence type="ECO:0000313" key="3">
    <source>
        <dbReference type="Proteomes" id="UP000199706"/>
    </source>
</evidence>
<dbReference type="InterPro" id="IPR014710">
    <property type="entry name" value="RmlC-like_jellyroll"/>
</dbReference>
<evidence type="ECO:0000313" key="2">
    <source>
        <dbReference type="EMBL" id="SDI86385.1"/>
    </source>
</evidence>
<protein>
    <submittedName>
        <fullName evidence="2">CRP/FNR family transcriptional regulator, anaerobic regulatory protein</fullName>
    </submittedName>
</protein>
<accession>A0A1G8P218</accession>
<evidence type="ECO:0000259" key="1">
    <source>
        <dbReference type="Pfam" id="PF00027"/>
    </source>
</evidence>
<dbReference type="SUPFAM" id="SSF51206">
    <property type="entry name" value="cAMP-binding domain-like"/>
    <property type="match status" value="1"/>
</dbReference>
<dbReference type="InterPro" id="IPR018490">
    <property type="entry name" value="cNMP-bd_dom_sf"/>
</dbReference>
<dbReference type="InterPro" id="IPR000595">
    <property type="entry name" value="cNMP-bd_dom"/>
</dbReference>
<reference evidence="2 3" key="1">
    <citation type="submission" date="2016-10" db="EMBL/GenBank/DDBJ databases">
        <authorList>
            <person name="de Groot N.N."/>
        </authorList>
    </citation>
    <scope>NUCLEOTIDE SEQUENCE [LARGE SCALE GENOMIC DNA]</scope>
    <source>
        <strain evidence="2 3">LMG 2247</strain>
    </source>
</reference>
<name>A0A1G8P218_9BURK</name>
<dbReference type="AlphaFoldDB" id="A0A1G8P218"/>
<dbReference type="Gene3D" id="2.60.120.10">
    <property type="entry name" value="Jelly Rolls"/>
    <property type="match status" value="1"/>
</dbReference>